<dbReference type="Proteomes" id="UP000001554">
    <property type="component" value="Chromosome 13"/>
</dbReference>
<sequence>MIDPSTYSIAYYFATFVAICIATWWYCSNIQRHRTAMQNSSGEGAYSKCTSPGCLRCRSNSKARGLMLQKLVRHFHDNNLPIGAVQRVIKALQQKDDDLEREGHAMQQPTVLYLQDLDTKLVWTDSIMLEHDVKTLEKNAEILQSEFSAIIRENGWKINNTPTGQWKALYLINQGVRVPETCQKCPKTAKILGKLKFLMNDSGFGNACFSVVDPGTHITGHYGPCNIRVRCHLGLQVPEECSITVGGRRLTWTEGRCLLFDDSFFHEVHHHGNQKDPPRVVFMVDFWHPQVTNLERKALNFLYPPQ</sequence>
<reference evidence="7" key="1">
    <citation type="journal article" date="2020" name="Nat. Ecol. Evol.">
        <title>Deeply conserved synteny resolves early events in vertebrate evolution.</title>
        <authorList>
            <person name="Simakov O."/>
            <person name="Marletaz F."/>
            <person name="Yue J.X."/>
            <person name="O'Connell B."/>
            <person name="Jenkins J."/>
            <person name="Brandt A."/>
            <person name="Calef R."/>
            <person name="Tung C.H."/>
            <person name="Huang T.K."/>
            <person name="Schmutz J."/>
            <person name="Satoh N."/>
            <person name="Yu J.K."/>
            <person name="Putnam N.H."/>
            <person name="Green R.E."/>
            <person name="Rokhsar D.S."/>
        </authorList>
    </citation>
    <scope>NUCLEOTIDE SEQUENCE [LARGE SCALE GENOMIC DNA]</scope>
    <source>
        <strain evidence="7">S238N-H82</strain>
    </source>
</reference>
<keyword evidence="7" id="KW-1185">Reference proteome</keyword>
<evidence type="ECO:0000256" key="5">
    <source>
        <dbReference type="SAM" id="Phobius"/>
    </source>
</evidence>
<dbReference type="AlphaFoldDB" id="A0A9J7M555"/>
<keyword evidence="5" id="KW-0812">Transmembrane</keyword>
<keyword evidence="5" id="KW-1133">Transmembrane helix</keyword>
<dbReference type="GO" id="GO:0051213">
    <property type="term" value="F:dioxygenase activity"/>
    <property type="evidence" value="ECO:0007669"/>
    <property type="project" value="UniProtKB-KW"/>
</dbReference>
<dbReference type="GeneID" id="118428809"/>
<dbReference type="Pfam" id="PF05118">
    <property type="entry name" value="Asp_Arg_Hydrox"/>
    <property type="match status" value="1"/>
</dbReference>
<dbReference type="InterPro" id="IPR007803">
    <property type="entry name" value="Asp/Arg/Pro-Hydrxlase"/>
</dbReference>
<dbReference type="OMA" id="HIPSKDC"/>
<evidence type="ECO:0000256" key="4">
    <source>
        <dbReference type="SAM" id="Coils"/>
    </source>
</evidence>
<name>A0A9J7M555_BRAFL</name>
<evidence type="ECO:0000256" key="3">
    <source>
        <dbReference type="ARBA" id="ARBA00023002"/>
    </source>
</evidence>
<dbReference type="SUPFAM" id="SSF51197">
    <property type="entry name" value="Clavaminate synthase-like"/>
    <property type="match status" value="1"/>
</dbReference>
<dbReference type="KEGG" id="bfo:118428809"/>
<keyword evidence="4" id="KW-0175">Coiled coil</keyword>
<feature type="transmembrane region" description="Helical" evidence="5">
    <location>
        <begin position="6"/>
        <end position="27"/>
    </location>
</feature>
<organism evidence="7 8">
    <name type="scientific">Branchiostoma floridae</name>
    <name type="common">Florida lancelet</name>
    <name type="synonym">Amphioxus</name>
    <dbReference type="NCBI Taxonomy" id="7739"/>
    <lineage>
        <taxon>Eukaryota</taxon>
        <taxon>Metazoa</taxon>
        <taxon>Chordata</taxon>
        <taxon>Cephalochordata</taxon>
        <taxon>Leptocardii</taxon>
        <taxon>Amphioxiformes</taxon>
        <taxon>Branchiostomatidae</taxon>
        <taxon>Branchiostoma</taxon>
    </lineage>
</organism>
<feature type="coiled-coil region" evidence="4">
    <location>
        <begin position="126"/>
        <end position="153"/>
    </location>
</feature>
<dbReference type="InterPro" id="IPR051821">
    <property type="entry name" value="Asp/Asn_beta-hydroxylase"/>
</dbReference>
<gene>
    <name evidence="8" type="primary">LOC118428809</name>
</gene>
<accession>A0A9J7M555</accession>
<keyword evidence="3" id="KW-0560">Oxidoreductase</keyword>
<dbReference type="Gene3D" id="2.60.120.330">
    <property type="entry name" value="B-lactam Antibiotic, Isopenicillin N Synthase, Chain"/>
    <property type="match status" value="1"/>
</dbReference>
<evidence type="ECO:0000259" key="6">
    <source>
        <dbReference type="Pfam" id="PF05118"/>
    </source>
</evidence>
<dbReference type="RefSeq" id="XP_035694917.1">
    <property type="nucleotide sequence ID" value="XM_035839024.1"/>
</dbReference>
<dbReference type="PANTHER" id="PTHR46332">
    <property type="entry name" value="ASPARTATE BETA-HYDROXYLASE DOMAIN-CONTAINING PROTEIN 2"/>
    <property type="match status" value="1"/>
</dbReference>
<feature type="domain" description="Aspartyl/asparaginy/proline hydroxylase" evidence="6">
    <location>
        <begin position="137"/>
        <end position="289"/>
    </location>
</feature>
<proteinExistence type="inferred from homology"/>
<evidence type="ECO:0000313" key="8">
    <source>
        <dbReference type="RefSeq" id="XP_035694917.1"/>
    </source>
</evidence>
<reference evidence="8" key="2">
    <citation type="submission" date="2025-08" db="UniProtKB">
        <authorList>
            <consortium name="RefSeq"/>
        </authorList>
    </citation>
    <scope>IDENTIFICATION</scope>
    <source>
        <strain evidence="8">S238N-H82</strain>
        <tissue evidence="8">Testes</tissue>
    </source>
</reference>
<comment type="similarity">
    <text evidence="1">Belongs to the aspartyl/asparaginyl beta-hydroxylase family.</text>
</comment>
<dbReference type="OrthoDB" id="438431at2759"/>
<evidence type="ECO:0000313" key="7">
    <source>
        <dbReference type="Proteomes" id="UP000001554"/>
    </source>
</evidence>
<keyword evidence="2" id="KW-0223">Dioxygenase</keyword>
<evidence type="ECO:0000256" key="1">
    <source>
        <dbReference type="ARBA" id="ARBA00007730"/>
    </source>
</evidence>
<dbReference type="PANTHER" id="PTHR46332:SF5">
    <property type="entry name" value="ASPARTATE BETA-HYDROXYLASE DOMAIN CONTAINING 2"/>
    <property type="match status" value="1"/>
</dbReference>
<dbReference type="InterPro" id="IPR027443">
    <property type="entry name" value="IPNS-like_sf"/>
</dbReference>
<protein>
    <submittedName>
        <fullName evidence="8">Aspartate beta-hydroxylase domain-containing protein 2-like</fullName>
    </submittedName>
</protein>
<keyword evidence="5" id="KW-0472">Membrane</keyword>
<evidence type="ECO:0000256" key="2">
    <source>
        <dbReference type="ARBA" id="ARBA00022964"/>
    </source>
</evidence>